<sequence length="103" mass="11407">KTHIQKVATKGEMAFHAMSRIIALLWGLLVRKSQLVYTAVARPIISTGQGGKGIDEAKIRKLVVVQNKCLRRTLGAYKRIPVAAIKKESRTPPLSLYIQVVTL</sequence>
<proteinExistence type="predicted"/>
<dbReference type="EMBL" id="ML978962">
    <property type="protein sequence ID" value="KAF1931055.1"/>
    <property type="molecule type" value="Genomic_DNA"/>
</dbReference>
<keyword evidence="2" id="KW-1185">Reference proteome</keyword>
<gene>
    <name evidence="1" type="ORF">M421DRAFT_57307</name>
</gene>
<evidence type="ECO:0000313" key="2">
    <source>
        <dbReference type="Proteomes" id="UP000800082"/>
    </source>
</evidence>
<evidence type="ECO:0000313" key="1">
    <source>
        <dbReference type="EMBL" id="KAF1931055.1"/>
    </source>
</evidence>
<dbReference type="OrthoDB" id="3940699at2759"/>
<feature type="non-terminal residue" evidence="1">
    <location>
        <position position="1"/>
    </location>
</feature>
<dbReference type="RefSeq" id="XP_033451303.1">
    <property type="nucleotide sequence ID" value="XM_033595488.1"/>
</dbReference>
<dbReference type="AlphaFoldDB" id="A0A6A5RRS7"/>
<accession>A0A6A5RRS7</accession>
<name>A0A6A5RRS7_9PLEO</name>
<organism evidence="1 2">
    <name type="scientific">Didymella exigua CBS 183.55</name>
    <dbReference type="NCBI Taxonomy" id="1150837"/>
    <lineage>
        <taxon>Eukaryota</taxon>
        <taxon>Fungi</taxon>
        <taxon>Dikarya</taxon>
        <taxon>Ascomycota</taxon>
        <taxon>Pezizomycotina</taxon>
        <taxon>Dothideomycetes</taxon>
        <taxon>Pleosporomycetidae</taxon>
        <taxon>Pleosporales</taxon>
        <taxon>Pleosporineae</taxon>
        <taxon>Didymellaceae</taxon>
        <taxon>Didymella</taxon>
    </lineage>
</organism>
<protein>
    <submittedName>
        <fullName evidence="1">Uncharacterized protein</fullName>
    </submittedName>
</protein>
<dbReference type="Proteomes" id="UP000800082">
    <property type="component" value="Unassembled WGS sequence"/>
</dbReference>
<dbReference type="GeneID" id="54353155"/>
<reference evidence="1" key="1">
    <citation type="journal article" date="2020" name="Stud. Mycol.">
        <title>101 Dothideomycetes genomes: a test case for predicting lifestyles and emergence of pathogens.</title>
        <authorList>
            <person name="Haridas S."/>
            <person name="Albert R."/>
            <person name="Binder M."/>
            <person name="Bloem J."/>
            <person name="Labutti K."/>
            <person name="Salamov A."/>
            <person name="Andreopoulos B."/>
            <person name="Baker S."/>
            <person name="Barry K."/>
            <person name="Bills G."/>
            <person name="Bluhm B."/>
            <person name="Cannon C."/>
            <person name="Castanera R."/>
            <person name="Culley D."/>
            <person name="Daum C."/>
            <person name="Ezra D."/>
            <person name="Gonzalez J."/>
            <person name="Henrissat B."/>
            <person name="Kuo A."/>
            <person name="Liang C."/>
            <person name="Lipzen A."/>
            <person name="Lutzoni F."/>
            <person name="Magnuson J."/>
            <person name="Mondo S."/>
            <person name="Nolan M."/>
            <person name="Ohm R."/>
            <person name="Pangilinan J."/>
            <person name="Park H.-J."/>
            <person name="Ramirez L."/>
            <person name="Alfaro M."/>
            <person name="Sun H."/>
            <person name="Tritt A."/>
            <person name="Yoshinaga Y."/>
            <person name="Zwiers L.-H."/>
            <person name="Turgeon B."/>
            <person name="Goodwin S."/>
            <person name="Spatafora J."/>
            <person name="Crous P."/>
            <person name="Grigoriev I."/>
        </authorList>
    </citation>
    <scope>NUCLEOTIDE SEQUENCE</scope>
    <source>
        <strain evidence="1">CBS 183.55</strain>
    </source>
</reference>